<keyword evidence="12" id="KW-1185">Reference proteome</keyword>
<evidence type="ECO:0000256" key="7">
    <source>
        <dbReference type="SAM" id="Phobius"/>
    </source>
</evidence>
<dbReference type="GO" id="GO:0016853">
    <property type="term" value="F:isomerase activity"/>
    <property type="evidence" value="ECO:0007669"/>
    <property type="project" value="UniProtKB-KW"/>
</dbReference>
<evidence type="ECO:0000313" key="11">
    <source>
        <dbReference type="EMBL" id="KAG0323927.1"/>
    </source>
</evidence>
<dbReference type="GO" id="GO:0016020">
    <property type="term" value="C:membrane"/>
    <property type="evidence" value="ECO:0007669"/>
    <property type="project" value="UniProtKB-SubCell"/>
</dbReference>
<dbReference type="Gene3D" id="2.60.40.1210">
    <property type="entry name" value="Cellobiose dehydrogenase, cytochrome domain"/>
    <property type="match status" value="1"/>
</dbReference>
<feature type="transmembrane region" description="Helical" evidence="7">
    <location>
        <begin position="358"/>
        <end position="376"/>
    </location>
</feature>
<dbReference type="PANTHER" id="PTHR47797:SF3">
    <property type="entry name" value="CYTOCHROME B561 DOMAIN-CONTAINING PROTEIN"/>
    <property type="match status" value="1"/>
</dbReference>
<evidence type="ECO:0000313" key="12">
    <source>
        <dbReference type="Proteomes" id="UP000738325"/>
    </source>
</evidence>
<evidence type="ECO:0000256" key="5">
    <source>
        <dbReference type="ARBA" id="ARBA00022989"/>
    </source>
</evidence>
<protein>
    <submittedName>
        <fullName evidence="11">S-methyl-5-thioribose-1-phosphate isomerase</fullName>
    </submittedName>
</protein>
<dbReference type="SMART" id="SM00664">
    <property type="entry name" value="DoH"/>
    <property type="match status" value="1"/>
</dbReference>
<dbReference type="Pfam" id="PF03188">
    <property type="entry name" value="Cytochrom_B561"/>
    <property type="match status" value="1"/>
</dbReference>
<dbReference type="EMBL" id="JAAAIP010000169">
    <property type="protein sequence ID" value="KAG0323927.1"/>
    <property type="molecule type" value="Genomic_DNA"/>
</dbReference>
<organism evidence="11 12">
    <name type="scientific">Dissophora globulifera</name>
    <dbReference type="NCBI Taxonomy" id="979702"/>
    <lineage>
        <taxon>Eukaryota</taxon>
        <taxon>Fungi</taxon>
        <taxon>Fungi incertae sedis</taxon>
        <taxon>Mucoromycota</taxon>
        <taxon>Mortierellomycotina</taxon>
        <taxon>Mortierellomycetes</taxon>
        <taxon>Mortierellales</taxon>
        <taxon>Mortierellaceae</taxon>
        <taxon>Dissophora</taxon>
    </lineage>
</organism>
<dbReference type="SUPFAM" id="SSF49344">
    <property type="entry name" value="CBD9-like"/>
    <property type="match status" value="1"/>
</dbReference>
<gene>
    <name evidence="11" type="primary">MRI1_1</name>
    <name evidence="11" type="ORF">BGZ99_002343</name>
</gene>
<dbReference type="InterPro" id="IPR005018">
    <property type="entry name" value="DOMON_domain"/>
</dbReference>
<feature type="transmembrane region" description="Helical" evidence="7">
    <location>
        <begin position="314"/>
        <end position="337"/>
    </location>
</feature>
<proteinExistence type="predicted"/>
<evidence type="ECO:0000256" key="1">
    <source>
        <dbReference type="ARBA" id="ARBA00004370"/>
    </source>
</evidence>
<evidence type="ECO:0000256" key="6">
    <source>
        <dbReference type="ARBA" id="ARBA00023136"/>
    </source>
</evidence>
<feature type="transmembrane region" description="Helical" evidence="7">
    <location>
        <begin position="388"/>
        <end position="409"/>
    </location>
</feature>
<evidence type="ECO:0000259" key="10">
    <source>
        <dbReference type="PROSITE" id="PS50939"/>
    </source>
</evidence>
<name>A0A9P6UXE0_9FUNG</name>
<reference evidence="11" key="1">
    <citation type="journal article" date="2020" name="Fungal Divers.">
        <title>Resolving the Mortierellaceae phylogeny through synthesis of multi-gene phylogenetics and phylogenomics.</title>
        <authorList>
            <person name="Vandepol N."/>
            <person name="Liber J."/>
            <person name="Desiro A."/>
            <person name="Na H."/>
            <person name="Kennedy M."/>
            <person name="Barry K."/>
            <person name="Grigoriev I.V."/>
            <person name="Miller A.N."/>
            <person name="O'Donnell K."/>
            <person name="Stajich J.E."/>
            <person name="Bonito G."/>
        </authorList>
    </citation>
    <scope>NUCLEOTIDE SEQUENCE</scope>
    <source>
        <strain evidence="11">REB-010B</strain>
    </source>
</reference>
<comment type="subcellular location">
    <subcellularLocation>
        <location evidence="1">Membrane</location>
    </subcellularLocation>
</comment>
<evidence type="ECO:0000256" key="8">
    <source>
        <dbReference type="SAM" id="SignalP"/>
    </source>
</evidence>
<dbReference type="Pfam" id="PF03351">
    <property type="entry name" value="DOMON"/>
    <property type="match status" value="1"/>
</dbReference>
<feature type="signal peptide" evidence="8">
    <location>
        <begin position="1"/>
        <end position="29"/>
    </location>
</feature>
<dbReference type="AlphaFoldDB" id="A0A9P6UXE0"/>
<sequence length="422" mass="45217">MTYSRRCALGAVYLLYVLPSIFSVATVQAQTTNQSLCTAQVCISATIFSKDPNTIEFSLTSKDQVGWLGLGTGGSASGMAGNDLAICWPDSTGKSAVISQRAAVINGPPLVRSTTPPYQIQAQKSGLQATSTAFTCTFSRALGLTTAPIATTATSINVIFAVGLQTVRPAANGDPQKAEIQQHAYTGKGVLTIVRKNGASLDGFNATAPSTTGNGGGNSGVVGAGSGELKDELALAIKMDRLVRVHGIMMTVAFLFIFPIGAFLVRFFSHLHHVFRWHRPLQVTGFLTVFAALGCVLASVYYDPDGAPKVNETSHSLFGVILIAALVLQVCIGIFIFHTFNPNRDPNKIHVPTWMHRIWGYAVLIGGLVQVNLGIARYGMWPTGKEGVWLAYDVWVALLVLVFLGGSILKKWMEVRRTRKGQ</sequence>
<evidence type="ECO:0000256" key="3">
    <source>
        <dbReference type="ARBA" id="ARBA00022692"/>
    </source>
</evidence>
<keyword evidence="4" id="KW-0249">Electron transport</keyword>
<evidence type="ECO:0000256" key="2">
    <source>
        <dbReference type="ARBA" id="ARBA00022448"/>
    </source>
</evidence>
<feature type="domain" description="Cytochrome b561" evidence="10">
    <location>
        <begin position="198"/>
        <end position="413"/>
    </location>
</feature>
<dbReference type="InterPro" id="IPR006593">
    <property type="entry name" value="Cyt_b561/ferric_Rdtase_TM"/>
</dbReference>
<accession>A0A9P6UXE0</accession>
<dbReference type="PROSITE" id="PS50836">
    <property type="entry name" value="DOMON"/>
    <property type="match status" value="1"/>
</dbReference>
<feature type="domain" description="DOMON" evidence="9">
    <location>
        <begin position="39"/>
        <end position="163"/>
    </location>
</feature>
<dbReference type="Proteomes" id="UP000738325">
    <property type="component" value="Unassembled WGS sequence"/>
</dbReference>
<dbReference type="CDD" id="cd08760">
    <property type="entry name" value="Cyt_b561_FRRS1_like"/>
    <property type="match status" value="1"/>
</dbReference>
<keyword evidence="5 7" id="KW-1133">Transmembrane helix</keyword>
<dbReference type="PANTHER" id="PTHR47797">
    <property type="entry name" value="DEHYDROGENASE, PUTATIVE (AFU_ORTHOLOGUE AFUA_8G05805)-RELATED"/>
    <property type="match status" value="1"/>
</dbReference>
<keyword evidence="8" id="KW-0732">Signal</keyword>
<keyword evidence="11" id="KW-0413">Isomerase</keyword>
<feature type="transmembrane region" description="Helical" evidence="7">
    <location>
        <begin position="248"/>
        <end position="269"/>
    </location>
</feature>
<dbReference type="SMART" id="SM00665">
    <property type="entry name" value="B561"/>
    <property type="match status" value="1"/>
</dbReference>
<dbReference type="PROSITE" id="PS50939">
    <property type="entry name" value="CYTOCHROME_B561"/>
    <property type="match status" value="1"/>
</dbReference>
<comment type="caution">
    <text evidence="11">The sequence shown here is derived from an EMBL/GenBank/DDBJ whole genome shotgun (WGS) entry which is preliminary data.</text>
</comment>
<feature type="transmembrane region" description="Helical" evidence="7">
    <location>
        <begin position="281"/>
        <end position="302"/>
    </location>
</feature>
<keyword evidence="2" id="KW-0813">Transport</keyword>
<dbReference type="OrthoDB" id="366214at2759"/>
<evidence type="ECO:0000256" key="4">
    <source>
        <dbReference type="ARBA" id="ARBA00022982"/>
    </source>
</evidence>
<dbReference type="Gene3D" id="1.20.120.1770">
    <property type="match status" value="1"/>
</dbReference>
<keyword evidence="3 7" id="KW-0812">Transmembrane</keyword>
<feature type="chain" id="PRO_5040274243" evidence="8">
    <location>
        <begin position="30"/>
        <end position="422"/>
    </location>
</feature>
<evidence type="ECO:0000259" key="9">
    <source>
        <dbReference type="PROSITE" id="PS50836"/>
    </source>
</evidence>
<keyword evidence="6 7" id="KW-0472">Membrane</keyword>